<dbReference type="PATRIC" id="fig|1050174.4.peg.2190"/>
<dbReference type="KEGG" id="cei:CEPID_10870"/>
<name>A0A0G3GWT2_9CORY</name>
<dbReference type="EMBL" id="CP011541">
    <property type="protein sequence ID" value="AKK04003.1"/>
    <property type="molecule type" value="Genomic_DNA"/>
</dbReference>
<evidence type="ECO:0000313" key="1">
    <source>
        <dbReference type="EMBL" id="AKK04003.1"/>
    </source>
</evidence>
<dbReference type="AlphaFoldDB" id="A0A0G3GWT2"/>
<accession>A0A0G3GWT2</accession>
<sequence length="45" mass="4854">MADFFTALSLDTLVFFHPIVAILEFLEPFGKAAAAASKLIGLMPK</sequence>
<evidence type="ECO:0000313" key="2">
    <source>
        <dbReference type="Proteomes" id="UP000035368"/>
    </source>
</evidence>
<dbReference type="Proteomes" id="UP000035368">
    <property type="component" value="Chromosome"/>
</dbReference>
<protein>
    <submittedName>
        <fullName evidence="1">Uncharacterized protein</fullName>
    </submittedName>
</protein>
<gene>
    <name evidence="1" type="ORF">CEPID_10870</name>
</gene>
<dbReference type="RefSeq" id="WP_158408045.1">
    <property type="nucleotide sequence ID" value="NZ_CP011541.1"/>
</dbReference>
<proteinExistence type="predicted"/>
<keyword evidence="2" id="KW-1185">Reference proteome</keyword>
<reference evidence="1 2" key="1">
    <citation type="submission" date="2015-05" db="EMBL/GenBank/DDBJ databases">
        <title>Complete genome sequence of Corynebacterium epidermidicanis DSM 45586, isolated from the skin of a dog suffering from pruritus.</title>
        <authorList>
            <person name="Ruckert C."/>
            <person name="Albersmeier A."/>
            <person name="Winkler A."/>
            <person name="Tauch A."/>
        </authorList>
    </citation>
    <scope>NUCLEOTIDE SEQUENCE [LARGE SCALE GENOMIC DNA]</scope>
    <source>
        <strain evidence="1 2">DSM 45586</strain>
    </source>
</reference>
<organism evidence="1 2">
    <name type="scientific">Corynebacterium epidermidicanis</name>
    <dbReference type="NCBI Taxonomy" id="1050174"/>
    <lineage>
        <taxon>Bacteria</taxon>
        <taxon>Bacillati</taxon>
        <taxon>Actinomycetota</taxon>
        <taxon>Actinomycetes</taxon>
        <taxon>Mycobacteriales</taxon>
        <taxon>Corynebacteriaceae</taxon>
        <taxon>Corynebacterium</taxon>
    </lineage>
</organism>
<dbReference type="STRING" id="1050174.CEPID_10870"/>